<evidence type="ECO:0000256" key="8">
    <source>
        <dbReference type="SAM" id="MobiDB-lite"/>
    </source>
</evidence>
<name>A0A6L5Y216_9FIRM</name>
<keyword evidence="6" id="KW-0694">RNA-binding</keyword>
<dbReference type="PANTHER" id="PTHR34873:SF3">
    <property type="entry name" value="ADDICTION MODULE TOXIN, HICA FAMILY"/>
    <property type="match status" value="1"/>
</dbReference>
<dbReference type="GO" id="GO:0004519">
    <property type="term" value="F:endonuclease activity"/>
    <property type="evidence" value="ECO:0007669"/>
    <property type="project" value="UniProtKB-KW"/>
</dbReference>
<organism evidence="9 10">
    <name type="scientific">Velocimicrobium porci</name>
    <dbReference type="NCBI Taxonomy" id="2606634"/>
    <lineage>
        <taxon>Bacteria</taxon>
        <taxon>Bacillati</taxon>
        <taxon>Bacillota</taxon>
        <taxon>Clostridia</taxon>
        <taxon>Lachnospirales</taxon>
        <taxon>Lachnospiraceae</taxon>
        <taxon>Velocimicrobium</taxon>
    </lineage>
</organism>
<dbReference type="GO" id="GO:0003729">
    <property type="term" value="F:mRNA binding"/>
    <property type="evidence" value="ECO:0007669"/>
    <property type="project" value="InterPro"/>
</dbReference>
<keyword evidence="10" id="KW-1185">Reference proteome</keyword>
<dbReference type="SUPFAM" id="SSF54786">
    <property type="entry name" value="YcfA/nrd intein domain"/>
    <property type="match status" value="1"/>
</dbReference>
<comment type="similarity">
    <text evidence="1">Belongs to the HicA mRNA interferase family.</text>
</comment>
<evidence type="ECO:0000313" key="10">
    <source>
        <dbReference type="Proteomes" id="UP000482209"/>
    </source>
</evidence>
<evidence type="ECO:0000256" key="2">
    <source>
        <dbReference type="ARBA" id="ARBA00022649"/>
    </source>
</evidence>
<evidence type="ECO:0000256" key="3">
    <source>
        <dbReference type="ARBA" id="ARBA00022722"/>
    </source>
</evidence>
<keyword evidence="2" id="KW-1277">Toxin-antitoxin system</keyword>
<comment type="caution">
    <text evidence="9">The sequence shown here is derived from an EMBL/GenBank/DDBJ whole genome shotgun (WGS) entry which is preliminary data.</text>
</comment>
<dbReference type="InterPro" id="IPR012933">
    <property type="entry name" value="HicA_mRNA_interferase"/>
</dbReference>
<accession>A0A6L5Y216</accession>
<evidence type="ECO:0000313" key="9">
    <source>
        <dbReference type="EMBL" id="MSS64907.1"/>
    </source>
</evidence>
<proteinExistence type="inferred from homology"/>
<evidence type="ECO:0000256" key="1">
    <source>
        <dbReference type="ARBA" id="ARBA00006620"/>
    </source>
</evidence>
<keyword evidence="7" id="KW-0346">Stress response</keyword>
<dbReference type="GO" id="GO:0016787">
    <property type="term" value="F:hydrolase activity"/>
    <property type="evidence" value="ECO:0007669"/>
    <property type="project" value="UniProtKB-KW"/>
</dbReference>
<dbReference type="InterPro" id="IPR038570">
    <property type="entry name" value="HicA_sf"/>
</dbReference>
<keyword evidence="4" id="KW-0255">Endonuclease</keyword>
<dbReference type="RefSeq" id="WP_154520274.1">
    <property type="nucleotide sequence ID" value="NZ_VUMT01000037.1"/>
</dbReference>
<dbReference type="PANTHER" id="PTHR34873">
    <property type="entry name" value="SSR1766 PROTEIN"/>
    <property type="match status" value="1"/>
</dbReference>
<dbReference type="Pfam" id="PF07927">
    <property type="entry name" value="HicA_toxin"/>
    <property type="match status" value="1"/>
</dbReference>
<feature type="compositionally biased region" description="Basic and acidic residues" evidence="8">
    <location>
        <begin position="44"/>
        <end position="57"/>
    </location>
</feature>
<reference evidence="9 10" key="1">
    <citation type="submission" date="2019-08" db="EMBL/GenBank/DDBJ databases">
        <title>In-depth cultivation of the pig gut microbiome towards novel bacterial diversity and tailored functional studies.</title>
        <authorList>
            <person name="Wylensek D."/>
            <person name="Hitch T.C.A."/>
            <person name="Clavel T."/>
        </authorList>
    </citation>
    <scope>NUCLEOTIDE SEQUENCE [LARGE SCALE GENOMIC DNA]</scope>
    <source>
        <strain evidence="9 10">WCA-693-APC-MOT-I</strain>
    </source>
</reference>
<gene>
    <name evidence="9" type="ORF">FYJ58_13690</name>
</gene>
<dbReference type="Gene3D" id="3.30.920.30">
    <property type="entry name" value="Hypothetical protein"/>
    <property type="match status" value="1"/>
</dbReference>
<evidence type="ECO:0000256" key="6">
    <source>
        <dbReference type="ARBA" id="ARBA00022884"/>
    </source>
</evidence>
<keyword evidence="3" id="KW-0540">Nuclease</keyword>
<protein>
    <submittedName>
        <fullName evidence="9">Type II toxin-antitoxin system HicA family toxin</fullName>
    </submittedName>
</protein>
<evidence type="ECO:0000256" key="4">
    <source>
        <dbReference type="ARBA" id="ARBA00022759"/>
    </source>
</evidence>
<keyword evidence="5" id="KW-0378">Hydrolase</keyword>
<evidence type="ECO:0000256" key="5">
    <source>
        <dbReference type="ARBA" id="ARBA00022801"/>
    </source>
</evidence>
<dbReference type="AlphaFoldDB" id="A0A6L5Y216"/>
<dbReference type="Proteomes" id="UP000482209">
    <property type="component" value="Unassembled WGS sequence"/>
</dbReference>
<evidence type="ECO:0000256" key="7">
    <source>
        <dbReference type="ARBA" id="ARBA00023016"/>
    </source>
</evidence>
<dbReference type="EMBL" id="VUMT01000037">
    <property type="protein sequence ID" value="MSS64907.1"/>
    <property type="molecule type" value="Genomic_DNA"/>
</dbReference>
<feature type="region of interest" description="Disordered" evidence="8">
    <location>
        <begin position="27"/>
        <end position="63"/>
    </location>
</feature>
<sequence length="63" mass="7346">MPMKSREMEKLILADGWLFKEQNGSHRQYIHPTKPGKVTIPFHKGKDLNKRTEDSIRKQAGLK</sequence>